<dbReference type="GO" id="GO:0004879">
    <property type="term" value="F:nuclear receptor activity"/>
    <property type="evidence" value="ECO:0000318"/>
    <property type="project" value="GO_Central"/>
</dbReference>
<evidence type="ECO:0000256" key="2">
    <source>
        <dbReference type="ARBA" id="ARBA00022723"/>
    </source>
</evidence>
<dbReference type="OrthoDB" id="9984314at2759"/>
<dbReference type="PANTHER" id="PTHR45886:SF18">
    <property type="entry name" value="NR LBD DOMAIN-CONTAINING PROTEIN-RELATED"/>
    <property type="match status" value="1"/>
</dbReference>
<evidence type="ECO:0000256" key="1">
    <source>
        <dbReference type="ARBA" id="ARBA00005993"/>
    </source>
</evidence>
<comment type="similarity">
    <text evidence="1">Belongs to the nuclear hormone receptor family.</text>
</comment>
<evidence type="ECO:0000256" key="4">
    <source>
        <dbReference type="ARBA" id="ARBA00022833"/>
    </source>
</evidence>
<gene>
    <name evidence="10" type="primary">WBGene00110262</name>
</gene>
<dbReference type="SUPFAM" id="SSF57716">
    <property type="entry name" value="Glucocorticoid receptor-like (DNA-binding domain)"/>
    <property type="match status" value="1"/>
</dbReference>
<accession>A0A8R1YJM6</accession>
<dbReference type="Proteomes" id="UP000005239">
    <property type="component" value="Unassembled WGS sequence"/>
</dbReference>
<keyword evidence="11" id="KW-1185">Reference proteome</keyword>
<keyword evidence="3" id="KW-0863">Zinc-finger</keyword>
<evidence type="ECO:0000256" key="6">
    <source>
        <dbReference type="ARBA" id="ARBA00023125"/>
    </source>
</evidence>
<dbReference type="GO" id="GO:0006357">
    <property type="term" value="P:regulation of transcription by RNA polymerase II"/>
    <property type="evidence" value="ECO:0000318"/>
    <property type="project" value="GO_Central"/>
</dbReference>
<dbReference type="Gene3D" id="1.10.565.10">
    <property type="entry name" value="Retinoid X Receptor"/>
    <property type="match status" value="1"/>
</dbReference>
<dbReference type="SUPFAM" id="SSF48508">
    <property type="entry name" value="Nuclear receptor ligand-binding domain"/>
    <property type="match status" value="1"/>
</dbReference>
<evidence type="ECO:0000313" key="10">
    <source>
        <dbReference type="EnsemblMetazoa" id="PPA20708.1"/>
    </source>
</evidence>
<keyword evidence="4" id="KW-0862">Zinc</keyword>
<dbReference type="SMART" id="SM00430">
    <property type="entry name" value="HOLI"/>
    <property type="match status" value="1"/>
</dbReference>
<keyword evidence="9" id="KW-0539">Nucleus</keyword>
<dbReference type="PROSITE" id="PS51843">
    <property type="entry name" value="NR_LBD"/>
    <property type="match status" value="1"/>
</dbReference>
<dbReference type="InterPro" id="IPR001628">
    <property type="entry name" value="Znf_hrmn_rcpt"/>
</dbReference>
<evidence type="ECO:0000256" key="9">
    <source>
        <dbReference type="ARBA" id="ARBA00023242"/>
    </source>
</evidence>
<keyword evidence="6" id="KW-0238">DNA-binding</keyword>
<dbReference type="InterPro" id="IPR000536">
    <property type="entry name" value="Nucl_hrmn_rcpt_lig-bd"/>
</dbReference>
<evidence type="ECO:0000256" key="7">
    <source>
        <dbReference type="ARBA" id="ARBA00023163"/>
    </source>
</evidence>
<name>A0A2A6D254_PRIPA</name>
<reference evidence="11" key="1">
    <citation type="journal article" date="2008" name="Nat. Genet.">
        <title>The Pristionchus pacificus genome provides a unique perspective on nematode lifestyle and parasitism.</title>
        <authorList>
            <person name="Dieterich C."/>
            <person name="Clifton S.W."/>
            <person name="Schuster L.N."/>
            <person name="Chinwalla A."/>
            <person name="Delehaunty K."/>
            <person name="Dinkelacker I."/>
            <person name="Fulton L."/>
            <person name="Fulton R."/>
            <person name="Godfrey J."/>
            <person name="Minx P."/>
            <person name="Mitreva M."/>
            <person name="Roeseler W."/>
            <person name="Tian H."/>
            <person name="Witte H."/>
            <person name="Yang S.P."/>
            <person name="Wilson R.K."/>
            <person name="Sommer R.J."/>
        </authorList>
    </citation>
    <scope>NUCLEOTIDE SEQUENCE [LARGE SCALE GENOMIC DNA]</scope>
    <source>
        <strain evidence="11">PS312</strain>
    </source>
</reference>
<dbReference type="AlphaFoldDB" id="A0A2A6D254"/>
<dbReference type="InterPro" id="IPR035500">
    <property type="entry name" value="NHR-like_dom_sf"/>
</dbReference>
<dbReference type="Pfam" id="PF00105">
    <property type="entry name" value="zf-C4"/>
    <property type="match status" value="1"/>
</dbReference>
<evidence type="ECO:0000256" key="8">
    <source>
        <dbReference type="ARBA" id="ARBA00023170"/>
    </source>
</evidence>
<dbReference type="PROSITE" id="PS51030">
    <property type="entry name" value="NUCLEAR_REC_DBD_2"/>
    <property type="match status" value="1"/>
</dbReference>
<evidence type="ECO:0000313" key="11">
    <source>
        <dbReference type="Proteomes" id="UP000005239"/>
    </source>
</evidence>
<dbReference type="PANTHER" id="PTHR45886">
    <property type="entry name" value="NUCLEAR HORMONE RECEPTOR FAMILY-RELATED-RELATED"/>
    <property type="match status" value="1"/>
</dbReference>
<evidence type="ECO:0000256" key="5">
    <source>
        <dbReference type="ARBA" id="ARBA00023015"/>
    </source>
</evidence>
<evidence type="ECO:0000256" key="3">
    <source>
        <dbReference type="ARBA" id="ARBA00022771"/>
    </source>
</evidence>
<keyword evidence="7" id="KW-0804">Transcription</keyword>
<keyword evidence="5" id="KW-0805">Transcription regulation</keyword>
<dbReference type="InterPro" id="IPR013088">
    <property type="entry name" value="Znf_NHR/GATA"/>
</dbReference>
<dbReference type="Gene3D" id="3.30.50.10">
    <property type="entry name" value="Erythroid Transcription Factor GATA-1, subunit A"/>
    <property type="match status" value="1"/>
</dbReference>
<dbReference type="GO" id="GO:0000978">
    <property type="term" value="F:RNA polymerase II cis-regulatory region sequence-specific DNA binding"/>
    <property type="evidence" value="ECO:0000318"/>
    <property type="project" value="GO_Central"/>
</dbReference>
<accession>A0A2A6D254</accession>
<keyword evidence="2" id="KW-0479">Metal-binding</keyword>
<reference evidence="10" key="2">
    <citation type="submission" date="2022-06" db="UniProtKB">
        <authorList>
            <consortium name="EnsemblMetazoa"/>
        </authorList>
    </citation>
    <scope>IDENTIFICATION</scope>
    <source>
        <strain evidence="10">PS312</strain>
    </source>
</reference>
<dbReference type="GO" id="GO:0008270">
    <property type="term" value="F:zinc ion binding"/>
    <property type="evidence" value="ECO:0007669"/>
    <property type="project" value="UniProtKB-KW"/>
</dbReference>
<sequence length="402" mass="46110">MHDRGQNGYISAYFITSVQVLACPACATFFYRRVMDNGKWLRCMSEGTLNIRECFTDFRCRACRLQLCFAAGMTDEIIRFNAVARRITKEIMKSEKLAIEKMQTIVQNPPSAAVIVDRVIADLMRIEIAFNNIRESTFNPIPRSVASIYEALEGTSKLALKFEKMEGWPLVPSEEYAAVCSGSLVVGCSIDNLFKRIEIGMNPEYCTNNRKCWYFTNLIFAIEYFKAFEIFLQLSSNTRRILAGKMAMLCSNFVNHYYSMKMNKQCIINPYDTNPHEGMEKEFERELQGSTALIDLLKELGMDECEFAILKLLIILSPSLEDASSHERAILTNHSENFAKILFSYVLARRGTEMGPTTYQRMLSVIEIVNYMVKREKDCQLLYGAVVMYHELCPLLEEIILT</sequence>
<dbReference type="GO" id="GO:0030154">
    <property type="term" value="P:cell differentiation"/>
    <property type="evidence" value="ECO:0000318"/>
    <property type="project" value="GO_Central"/>
</dbReference>
<keyword evidence="8" id="KW-0675">Receptor</keyword>
<protein>
    <submittedName>
        <fullName evidence="10">Nuclear receptor</fullName>
    </submittedName>
</protein>
<organism evidence="10 11">
    <name type="scientific">Pristionchus pacificus</name>
    <name type="common">Parasitic nematode worm</name>
    <dbReference type="NCBI Taxonomy" id="54126"/>
    <lineage>
        <taxon>Eukaryota</taxon>
        <taxon>Metazoa</taxon>
        <taxon>Ecdysozoa</taxon>
        <taxon>Nematoda</taxon>
        <taxon>Chromadorea</taxon>
        <taxon>Rhabditida</taxon>
        <taxon>Rhabditina</taxon>
        <taxon>Diplogasteromorpha</taxon>
        <taxon>Diplogasteroidea</taxon>
        <taxon>Neodiplogasteridae</taxon>
        <taxon>Pristionchus</taxon>
    </lineage>
</organism>
<dbReference type="SMART" id="SM00399">
    <property type="entry name" value="ZnF_C4"/>
    <property type="match status" value="1"/>
</dbReference>
<proteinExistence type="inferred from homology"/>
<dbReference type="EnsemblMetazoa" id="PPA20708.1">
    <property type="protein sequence ID" value="PPA20708.1"/>
    <property type="gene ID" value="WBGene00110262"/>
</dbReference>